<sequence>MPKSTLLKVPALGIQISAPIGTLAHVCLSWVIRVESASVRICELSPSEFHVCVVWSTVLVLSTQAEPFQYCPEEQVVVPEATHDVPFQ</sequence>
<accession>A0A1F7V9R1</accession>
<proteinExistence type="predicted"/>
<gene>
    <name evidence="1" type="ORF">A3I40_03355</name>
</gene>
<organism evidence="1 2">
    <name type="scientific">Candidatus Uhrbacteria bacterium RIFCSPLOWO2_02_FULL_48_12</name>
    <dbReference type="NCBI Taxonomy" id="1802407"/>
    <lineage>
        <taxon>Bacteria</taxon>
        <taxon>Candidatus Uhriibacteriota</taxon>
    </lineage>
</organism>
<protein>
    <submittedName>
        <fullName evidence="1">Uncharacterized protein</fullName>
    </submittedName>
</protein>
<reference evidence="1 2" key="1">
    <citation type="journal article" date="2016" name="Nat. Commun.">
        <title>Thousands of microbial genomes shed light on interconnected biogeochemical processes in an aquifer system.</title>
        <authorList>
            <person name="Anantharaman K."/>
            <person name="Brown C.T."/>
            <person name="Hug L.A."/>
            <person name="Sharon I."/>
            <person name="Castelle C.J."/>
            <person name="Probst A.J."/>
            <person name="Thomas B.C."/>
            <person name="Singh A."/>
            <person name="Wilkins M.J."/>
            <person name="Karaoz U."/>
            <person name="Brodie E.L."/>
            <person name="Williams K.H."/>
            <person name="Hubbard S.S."/>
            <person name="Banfield J.F."/>
        </authorList>
    </citation>
    <scope>NUCLEOTIDE SEQUENCE [LARGE SCALE GENOMIC DNA]</scope>
</reference>
<name>A0A1F7V9R1_9BACT</name>
<comment type="caution">
    <text evidence="1">The sequence shown here is derived from an EMBL/GenBank/DDBJ whole genome shotgun (WGS) entry which is preliminary data.</text>
</comment>
<evidence type="ECO:0000313" key="2">
    <source>
        <dbReference type="Proteomes" id="UP000178723"/>
    </source>
</evidence>
<dbReference type="EMBL" id="MGEP01000028">
    <property type="protein sequence ID" value="OGL87250.1"/>
    <property type="molecule type" value="Genomic_DNA"/>
</dbReference>
<dbReference type="Proteomes" id="UP000178723">
    <property type="component" value="Unassembled WGS sequence"/>
</dbReference>
<dbReference type="AlphaFoldDB" id="A0A1F7V9R1"/>
<evidence type="ECO:0000313" key="1">
    <source>
        <dbReference type="EMBL" id="OGL87250.1"/>
    </source>
</evidence>